<dbReference type="KEGG" id="emc:129331418"/>
<dbReference type="AlphaFoldDB" id="A0AA97JIW7"/>
<dbReference type="RefSeq" id="XP_054837942.1">
    <property type="nucleotide sequence ID" value="XM_054981967.1"/>
</dbReference>
<gene>
    <name evidence="2" type="primary">LOC129331418</name>
</gene>
<dbReference type="GeneID" id="129331418"/>
<proteinExistence type="predicted"/>
<sequence length="206" mass="23850">MPCEACMRAETKGMCSFLSCYLRVWQRKSVIFFFLLRSQRATAVLSALVDRKRFLRPGSVLVYVPVRYVRLRVYDQARVTQQASMIEWEFKSRAARSSSNHYTTLAAYNSLLRSDGYNKQWHTSCFSMKSSGSLQRSRSTPWVRKNDYGIMGEGVPKRKMSSCTSNKRKFHDSHPFYQGTKDGVRVSFHTHTLSAQQPSEVFRLSE</sequence>
<evidence type="ECO:0000313" key="1">
    <source>
        <dbReference type="Proteomes" id="UP001190640"/>
    </source>
</evidence>
<evidence type="ECO:0000313" key="2">
    <source>
        <dbReference type="RefSeq" id="XP_054837942.1"/>
    </source>
</evidence>
<protein>
    <submittedName>
        <fullName evidence="2">Uncharacterized protein LOC129331418</fullName>
    </submittedName>
</protein>
<name>A0AA97JIW7_EUBMA</name>
<keyword evidence="1" id="KW-1185">Reference proteome</keyword>
<reference evidence="2" key="1">
    <citation type="submission" date="2025-08" db="UniProtKB">
        <authorList>
            <consortium name="RefSeq"/>
        </authorList>
    </citation>
    <scope>IDENTIFICATION</scope>
    <source>
        <tissue evidence="2">Blood</tissue>
    </source>
</reference>
<accession>A0AA97JIW7</accession>
<dbReference type="Proteomes" id="UP001190640">
    <property type="component" value="Chromosome 1"/>
</dbReference>
<organism evidence="1 2">
    <name type="scientific">Eublepharis macularius</name>
    <name type="common">Leopard gecko</name>
    <name type="synonym">Cyrtodactylus macularius</name>
    <dbReference type="NCBI Taxonomy" id="481883"/>
    <lineage>
        <taxon>Eukaryota</taxon>
        <taxon>Metazoa</taxon>
        <taxon>Chordata</taxon>
        <taxon>Craniata</taxon>
        <taxon>Vertebrata</taxon>
        <taxon>Euteleostomi</taxon>
        <taxon>Lepidosauria</taxon>
        <taxon>Squamata</taxon>
        <taxon>Bifurcata</taxon>
        <taxon>Gekkota</taxon>
        <taxon>Eublepharidae</taxon>
        <taxon>Eublepharinae</taxon>
        <taxon>Eublepharis</taxon>
    </lineage>
</organism>